<dbReference type="GO" id="GO:0071281">
    <property type="term" value="P:cellular response to iron ion"/>
    <property type="evidence" value="ECO:0007669"/>
    <property type="project" value="UniProtKB-ARBA"/>
</dbReference>
<keyword evidence="3" id="KW-0408">Iron</keyword>
<dbReference type="FunFam" id="1.10.3470.10:FF:000003">
    <property type="entry name" value="Iron ABC transporter permease SitD"/>
    <property type="match status" value="1"/>
</dbReference>
<keyword evidence="4 7" id="KW-0812">Transmembrane</keyword>
<keyword evidence="3" id="KW-0410">Iron transport</keyword>
<dbReference type="EMBL" id="UHIA01000004">
    <property type="protein sequence ID" value="SUO97729.1"/>
    <property type="molecule type" value="Genomic_DNA"/>
</dbReference>
<organism evidence="9 10">
    <name type="scientific">Suttonella indologenes</name>
    <dbReference type="NCBI Taxonomy" id="13276"/>
    <lineage>
        <taxon>Bacteria</taxon>
        <taxon>Pseudomonadati</taxon>
        <taxon>Pseudomonadota</taxon>
        <taxon>Gammaproteobacteria</taxon>
        <taxon>Cardiobacteriales</taxon>
        <taxon>Cardiobacteriaceae</taxon>
        <taxon>Suttonella</taxon>
    </lineage>
</organism>
<feature type="transmembrane region" description="Helical" evidence="8">
    <location>
        <begin position="12"/>
        <end position="36"/>
    </location>
</feature>
<dbReference type="GO" id="GO:0055085">
    <property type="term" value="P:transmembrane transport"/>
    <property type="evidence" value="ECO:0007669"/>
    <property type="project" value="InterPro"/>
</dbReference>
<keyword evidence="10" id="KW-1185">Reference proteome</keyword>
<dbReference type="GO" id="GO:0043190">
    <property type="term" value="C:ATP-binding cassette (ABC) transporter complex"/>
    <property type="evidence" value="ECO:0007669"/>
    <property type="project" value="InterPro"/>
</dbReference>
<feature type="transmembrane region" description="Helical" evidence="8">
    <location>
        <begin position="244"/>
        <end position="267"/>
    </location>
</feature>
<comment type="subcellular location">
    <subcellularLocation>
        <location evidence="7">Cell membrane</location>
        <topology evidence="7">Multi-pass membrane protein</topology>
    </subcellularLocation>
    <subcellularLocation>
        <location evidence="1">Membrane</location>
        <topology evidence="1">Multi-pass membrane protein</topology>
    </subcellularLocation>
</comment>
<dbReference type="SUPFAM" id="SSF81345">
    <property type="entry name" value="ABC transporter involved in vitamin B12 uptake, BtuC"/>
    <property type="match status" value="1"/>
</dbReference>
<dbReference type="AlphaFoldDB" id="A0A380MYV6"/>
<feature type="transmembrane region" description="Helical" evidence="8">
    <location>
        <begin position="179"/>
        <end position="205"/>
    </location>
</feature>
<dbReference type="InterPro" id="IPR001626">
    <property type="entry name" value="ABC_TroCD"/>
</dbReference>
<keyword evidence="7" id="KW-0813">Transport</keyword>
<feature type="transmembrane region" description="Helical" evidence="8">
    <location>
        <begin position="217"/>
        <end position="238"/>
    </location>
</feature>
<protein>
    <submittedName>
        <fullName evidence="9">Manganese transport system membrane protein mntB</fullName>
    </submittedName>
</protein>
<evidence type="ECO:0000313" key="9">
    <source>
        <dbReference type="EMBL" id="SUO97729.1"/>
    </source>
</evidence>
<evidence type="ECO:0000256" key="7">
    <source>
        <dbReference type="RuleBase" id="RU003943"/>
    </source>
</evidence>
<dbReference type="GO" id="GO:0010043">
    <property type="term" value="P:response to zinc ion"/>
    <property type="evidence" value="ECO:0007669"/>
    <property type="project" value="TreeGrafter"/>
</dbReference>
<dbReference type="OrthoDB" id="9804300at2"/>
<accession>A0A380MYV6</accession>
<keyword evidence="5 8" id="KW-1133">Transmembrane helix</keyword>
<dbReference type="RefSeq" id="WP_115218753.1">
    <property type="nucleotide sequence ID" value="NZ_UHIA01000004.1"/>
</dbReference>
<evidence type="ECO:0000256" key="2">
    <source>
        <dbReference type="ARBA" id="ARBA00008034"/>
    </source>
</evidence>
<feature type="transmembrane region" description="Helical" evidence="8">
    <location>
        <begin position="92"/>
        <end position="111"/>
    </location>
</feature>
<gene>
    <name evidence="9" type="primary">mntB_1</name>
    <name evidence="9" type="ORF">NCTC10717_01591</name>
</gene>
<name>A0A380MYV6_9GAMM</name>
<evidence type="ECO:0000313" key="10">
    <source>
        <dbReference type="Proteomes" id="UP000254575"/>
    </source>
</evidence>
<comment type="similarity">
    <text evidence="2 7">Belongs to the ABC-3 integral membrane protein family.</text>
</comment>
<proteinExistence type="inferred from homology"/>
<feature type="transmembrane region" description="Helical" evidence="8">
    <location>
        <begin position="48"/>
        <end position="72"/>
    </location>
</feature>
<dbReference type="Proteomes" id="UP000254575">
    <property type="component" value="Unassembled WGS sequence"/>
</dbReference>
<dbReference type="Gene3D" id="1.10.3470.10">
    <property type="entry name" value="ABC transporter involved in vitamin B12 uptake, BtuC"/>
    <property type="match status" value="1"/>
</dbReference>
<feature type="transmembrane region" description="Helical" evidence="8">
    <location>
        <begin position="132"/>
        <end position="150"/>
    </location>
</feature>
<sequence length="285" mass="30471">MNFLLEPLQYPFMQQALIMAIVIAVVCALLSCFLVLKGWALLGDAISHAVLPGIVLASLLNIPLAIGAFAAAVACTQASSFIERHSRLKQDAVLGIAFTSLFALGLLLYHAGSKGQHLMHILFGNILGIESVSRYQVWAIAAVVCSVFALKWRDFLLYVFDEHQARLSGLCIPCLQHSLLILLALTCVAAMQAVGVVLVVAMLIAPALTAQLLCKRFAPLLLCACISSVLAAVCGVIISYHLDAATGACIVLCQSSAFIAALCFNALRQSRYRRLKQSQNDAASA</sequence>
<evidence type="ECO:0000256" key="1">
    <source>
        <dbReference type="ARBA" id="ARBA00004141"/>
    </source>
</evidence>
<keyword evidence="6 8" id="KW-0472">Membrane</keyword>
<dbReference type="Pfam" id="PF00950">
    <property type="entry name" value="ABC-3"/>
    <property type="match status" value="1"/>
</dbReference>
<reference evidence="9 10" key="1">
    <citation type="submission" date="2018-06" db="EMBL/GenBank/DDBJ databases">
        <authorList>
            <consortium name="Pathogen Informatics"/>
            <person name="Doyle S."/>
        </authorList>
    </citation>
    <scope>NUCLEOTIDE SEQUENCE [LARGE SCALE GENOMIC DNA]</scope>
    <source>
        <strain evidence="9 10">NCTC10717</strain>
    </source>
</reference>
<dbReference type="GO" id="GO:0006826">
    <property type="term" value="P:iron ion transport"/>
    <property type="evidence" value="ECO:0007669"/>
    <property type="project" value="UniProtKB-KW"/>
</dbReference>
<evidence type="ECO:0000256" key="8">
    <source>
        <dbReference type="SAM" id="Phobius"/>
    </source>
</evidence>
<evidence type="ECO:0000256" key="3">
    <source>
        <dbReference type="ARBA" id="ARBA00022496"/>
    </source>
</evidence>
<evidence type="ECO:0000256" key="5">
    <source>
        <dbReference type="ARBA" id="ARBA00022989"/>
    </source>
</evidence>
<dbReference type="InterPro" id="IPR037294">
    <property type="entry name" value="ABC_BtuC-like"/>
</dbReference>
<dbReference type="CDD" id="cd06550">
    <property type="entry name" value="TM_ABC_iron-siderophores_like"/>
    <property type="match status" value="1"/>
</dbReference>
<dbReference type="PANTHER" id="PTHR30477">
    <property type="entry name" value="ABC-TRANSPORTER METAL-BINDING PROTEIN"/>
    <property type="match status" value="1"/>
</dbReference>
<evidence type="ECO:0000256" key="6">
    <source>
        <dbReference type="ARBA" id="ARBA00023136"/>
    </source>
</evidence>
<evidence type="ECO:0000256" key="4">
    <source>
        <dbReference type="ARBA" id="ARBA00022692"/>
    </source>
</evidence>
<dbReference type="PANTHER" id="PTHR30477:SF24">
    <property type="entry name" value="IRON TRANSPORT SYSTEM MEMBRANE PROTEIN HI_0359-RELATED"/>
    <property type="match status" value="1"/>
</dbReference>
<keyword evidence="3" id="KW-0406">Ion transport</keyword>